<dbReference type="RefSeq" id="XP_051446372.1">
    <property type="nucleotide sequence ID" value="XM_051587640.1"/>
</dbReference>
<evidence type="ECO:0000313" key="2">
    <source>
        <dbReference type="Proteomes" id="UP001206595"/>
    </source>
</evidence>
<reference evidence="1" key="1">
    <citation type="submission" date="2021-06" db="EMBL/GenBank/DDBJ databases">
        <authorList>
            <consortium name="DOE Joint Genome Institute"/>
            <person name="Mondo S.J."/>
            <person name="Amses K.R."/>
            <person name="Simmons D.R."/>
            <person name="Longcore J.E."/>
            <person name="Seto K."/>
            <person name="Alves G.H."/>
            <person name="Bonds A.E."/>
            <person name="Quandt C.A."/>
            <person name="Davis W.J."/>
            <person name="Chang Y."/>
            <person name="Letcher P.M."/>
            <person name="Powell M.J."/>
            <person name="Kuo A."/>
            <person name="Labutti K."/>
            <person name="Pangilinan J."/>
            <person name="Andreopoulos W."/>
            <person name="Tritt A."/>
            <person name="Riley R."/>
            <person name="Hundley H."/>
            <person name="Johnson J."/>
            <person name="Lipzen A."/>
            <person name="Barry K."/>
            <person name="Berbee M.L."/>
            <person name="Buchler N.E."/>
            <person name="Grigoriev I.V."/>
            <person name="Spatafora J.W."/>
            <person name="Stajich J.E."/>
            <person name="James T.Y."/>
        </authorList>
    </citation>
    <scope>NUCLEOTIDE SEQUENCE</scope>
    <source>
        <strain evidence="1">AG</strain>
    </source>
</reference>
<organism evidence="1 2">
    <name type="scientific">Umbelopsis ramanniana AG</name>
    <dbReference type="NCBI Taxonomy" id="1314678"/>
    <lineage>
        <taxon>Eukaryota</taxon>
        <taxon>Fungi</taxon>
        <taxon>Fungi incertae sedis</taxon>
        <taxon>Mucoromycota</taxon>
        <taxon>Mucoromycotina</taxon>
        <taxon>Umbelopsidomycetes</taxon>
        <taxon>Umbelopsidales</taxon>
        <taxon>Umbelopsidaceae</taxon>
        <taxon>Umbelopsis</taxon>
    </lineage>
</organism>
<dbReference type="Proteomes" id="UP001206595">
    <property type="component" value="Unassembled WGS sequence"/>
</dbReference>
<dbReference type="AlphaFoldDB" id="A0AAD5ECD3"/>
<proteinExistence type="predicted"/>
<reference evidence="1" key="2">
    <citation type="journal article" date="2022" name="Proc. Natl. Acad. Sci. U.S.A.">
        <title>Diploid-dominant life cycles characterize the early evolution of Fungi.</title>
        <authorList>
            <person name="Amses K.R."/>
            <person name="Simmons D.R."/>
            <person name="Longcore J.E."/>
            <person name="Mondo S.J."/>
            <person name="Seto K."/>
            <person name="Jeronimo G.H."/>
            <person name="Bonds A.E."/>
            <person name="Quandt C.A."/>
            <person name="Davis W.J."/>
            <person name="Chang Y."/>
            <person name="Federici B.A."/>
            <person name="Kuo A."/>
            <person name="LaButti K."/>
            <person name="Pangilinan J."/>
            <person name="Andreopoulos W."/>
            <person name="Tritt A."/>
            <person name="Riley R."/>
            <person name="Hundley H."/>
            <person name="Johnson J."/>
            <person name="Lipzen A."/>
            <person name="Barry K."/>
            <person name="Lang B.F."/>
            <person name="Cuomo C.A."/>
            <person name="Buchler N.E."/>
            <person name="Grigoriev I.V."/>
            <person name="Spatafora J.W."/>
            <person name="Stajich J.E."/>
            <person name="James T.Y."/>
        </authorList>
    </citation>
    <scope>NUCLEOTIDE SEQUENCE</scope>
    <source>
        <strain evidence="1">AG</strain>
    </source>
</reference>
<comment type="caution">
    <text evidence="1">The sequence shown here is derived from an EMBL/GenBank/DDBJ whole genome shotgun (WGS) entry which is preliminary data.</text>
</comment>
<dbReference type="EMBL" id="MU620906">
    <property type="protein sequence ID" value="KAI8581368.1"/>
    <property type="molecule type" value="Genomic_DNA"/>
</dbReference>
<keyword evidence="2" id="KW-1185">Reference proteome</keyword>
<name>A0AAD5ECD3_UMBRA</name>
<sequence length="88" mass="10226">MTLTSTNLTTCHMRGYVEIWFQLQIFSFLEVPSLFSFPSTFCSIELLLYPSPYIPYENGRLQHERFFINIGRIQSAPWIVVSICVSQA</sequence>
<evidence type="ECO:0000313" key="1">
    <source>
        <dbReference type="EMBL" id="KAI8581368.1"/>
    </source>
</evidence>
<dbReference type="GeneID" id="75912985"/>
<accession>A0AAD5ECD3</accession>
<protein>
    <submittedName>
        <fullName evidence="1">Uncharacterized protein</fullName>
    </submittedName>
</protein>
<gene>
    <name evidence="1" type="ORF">K450DRAFT_232718</name>
</gene>